<reference evidence="2" key="1">
    <citation type="submission" date="2020-07" db="EMBL/GenBank/DDBJ databases">
        <title>Ethylene signaling mediates host invasion by parasitic plants.</title>
        <authorList>
            <person name="Yoshida S."/>
        </authorList>
    </citation>
    <scope>NUCLEOTIDE SEQUENCE</scope>
    <source>
        <strain evidence="2">Okayama</strain>
    </source>
</reference>
<evidence type="ECO:0000313" key="3">
    <source>
        <dbReference type="Proteomes" id="UP000653305"/>
    </source>
</evidence>
<dbReference type="OrthoDB" id="912756at2759"/>
<proteinExistence type="predicted"/>
<comment type="caution">
    <text evidence="2">The sequence shown here is derived from an EMBL/GenBank/DDBJ whole genome shotgun (WGS) entry which is preliminary data.</text>
</comment>
<feature type="region of interest" description="Disordered" evidence="1">
    <location>
        <begin position="1"/>
        <end position="45"/>
    </location>
</feature>
<dbReference type="EMBL" id="BMAC01000215">
    <property type="protein sequence ID" value="GFP90321.1"/>
    <property type="molecule type" value="Genomic_DNA"/>
</dbReference>
<keyword evidence="3" id="KW-1185">Reference proteome</keyword>
<dbReference type="Proteomes" id="UP000653305">
    <property type="component" value="Unassembled WGS sequence"/>
</dbReference>
<organism evidence="2 3">
    <name type="scientific">Phtheirospermum japonicum</name>
    <dbReference type="NCBI Taxonomy" id="374723"/>
    <lineage>
        <taxon>Eukaryota</taxon>
        <taxon>Viridiplantae</taxon>
        <taxon>Streptophyta</taxon>
        <taxon>Embryophyta</taxon>
        <taxon>Tracheophyta</taxon>
        <taxon>Spermatophyta</taxon>
        <taxon>Magnoliopsida</taxon>
        <taxon>eudicotyledons</taxon>
        <taxon>Gunneridae</taxon>
        <taxon>Pentapetalae</taxon>
        <taxon>asterids</taxon>
        <taxon>lamiids</taxon>
        <taxon>Lamiales</taxon>
        <taxon>Orobanchaceae</taxon>
        <taxon>Orobanchaceae incertae sedis</taxon>
        <taxon>Phtheirospermum</taxon>
    </lineage>
</organism>
<evidence type="ECO:0000256" key="1">
    <source>
        <dbReference type="SAM" id="MobiDB-lite"/>
    </source>
</evidence>
<feature type="compositionally biased region" description="Polar residues" evidence="1">
    <location>
        <begin position="18"/>
        <end position="32"/>
    </location>
</feature>
<sequence length="156" mass="17676">MEKGQKNQSPRRRKSHYRSPSFNTYNLSSTKSKLPKQPFYPNHGATAWSTSPNLDLDQRNFPNPGQIAAAFSEFANKTMQRYLESNLKIEKFSLWMKSTEGDRDPLLANELISKALRMGVHDLNFEIHPPIDTFVLPDEVLGAETLIGLSLIGVQN</sequence>
<dbReference type="AlphaFoldDB" id="A0A830C7T8"/>
<evidence type="ECO:0000313" key="2">
    <source>
        <dbReference type="EMBL" id="GFP90321.1"/>
    </source>
</evidence>
<gene>
    <name evidence="2" type="ORF">PHJA_001176000</name>
</gene>
<name>A0A830C7T8_9LAMI</name>
<protein>
    <submittedName>
        <fullName evidence="2">F-box/LRR-repeat protein at4g14096</fullName>
    </submittedName>
</protein>
<accession>A0A830C7T8</accession>